<protein>
    <submittedName>
        <fullName evidence="1">Uncharacterized protein</fullName>
    </submittedName>
</protein>
<organism evidence="1">
    <name type="scientific">uncultured Caudovirales phage</name>
    <dbReference type="NCBI Taxonomy" id="2100421"/>
    <lineage>
        <taxon>Viruses</taxon>
        <taxon>Duplodnaviria</taxon>
        <taxon>Heunggongvirae</taxon>
        <taxon>Uroviricota</taxon>
        <taxon>Caudoviricetes</taxon>
        <taxon>Peduoviridae</taxon>
        <taxon>Maltschvirus</taxon>
        <taxon>Maltschvirus maltsch</taxon>
    </lineage>
</organism>
<accession>A0A6J5N7G5</accession>
<evidence type="ECO:0000313" key="1">
    <source>
        <dbReference type="EMBL" id="CAB4154382.1"/>
    </source>
</evidence>
<gene>
    <name evidence="1" type="ORF">UFOVP629_113</name>
</gene>
<dbReference type="EMBL" id="LR796612">
    <property type="protein sequence ID" value="CAB4154382.1"/>
    <property type="molecule type" value="Genomic_DNA"/>
</dbReference>
<name>A0A6J5N7G5_9CAUD</name>
<sequence>MANFLKSLFVKGVEIDTAGAITGDVLKYNGSKFGAASVAGGGGGASTLDDLTDVVITTPEEFQGLLYNGASWVNSYTPVSTYVRNAEATTLTIGTCVYLFGATGDHASVKRADNNSDTTSSKTIGVVGASITASNNGPIVTRGYVDGIDLSTGYTAGDVLWLGEAGAFTTTKPTAPDHLVFIGVVVRATNNGIIYVATQNGYELDELHNVSLPSPASGDFLKYNGSLWVSDAIDLGTDTTGSYVSSLVAGTGITLTNNSGEGATPTIAVNASQTGITTVGTLGSLAVTGALTVDTNTLVVDATNNRVGIGTDTPSTALAVIGPLVTVSSQTGVIATFGSSSSGRLLVGSITGTSAFIGSEGEQKLYLNTNATPRLTIESGGDVGIGTVSPTTKLDVAGTVTAYSFAGPLASTVTAVTQTAADNSTKVATTAFVTAANDLKQNLPVGAAWTPTLGVGTWTNMTFTGRYVQANKLVQFWILGTATGACVLSSGFTPPFFNLPVAAQNANAGNGFGVVLFDTSASISYTGTTIGASNIVRPMVDQANGTYTYAQQIATTVPFTWASGDTIFIQGTYEAS</sequence>
<reference evidence="1" key="1">
    <citation type="submission" date="2020-04" db="EMBL/GenBank/DDBJ databases">
        <authorList>
            <person name="Chiriac C."/>
            <person name="Salcher M."/>
            <person name="Ghai R."/>
            <person name="Kavagutti S V."/>
        </authorList>
    </citation>
    <scope>NUCLEOTIDE SEQUENCE</scope>
</reference>
<proteinExistence type="predicted"/>